<sequence>MNIAPYRNSDVSGGNCVVNSNDTHRSSKGSTKSFQQRIGEVHPSFWGYRYVIFPESPAAQLWDSIIIIITFYNALWIPYEFGISGGYLKMTSRGFIAFNAVVDVCFLVDTFLHFFRAYYDQKGYLVYSLVTIRKKYIRSGWFFFNILSSIPTSLLVYAGGGGLEHDMEFTQWDDMLFLLDIFKLLRLFRLRRLMKTSFVFQSYLERTNVKASLILKFMSYIGLLAHWIACIWGLIAFAEAGLSFGDELLTSTNWISNWYKANNIAGGINPIGWENPWDRYFLCLFWSIQSITSIGYGNVIPVTLSEYVLANFLMLICGIFWAYIIGSFVEAVSSMGSVNKEYERRMNQANQMFSDFLVKDLPISENRRHGKKTSNRVKRFLTKQRDRSTKNWLDNQNATTLSERYPTLDILSPGLQTFCALHLLHPLINKVPYLSLKYLTPEEQADVAMRSVNLEFSSGEQFTHHHELGRGILIFRQGFGFSSRNVTSHMASWHRCSAKSSVEVNEVLVEDDWYNENHIVFYFVGFSQCLFIPRSVIMDVLSRNERAWKESARWRYFKGCLLRKHLSHLPVSFLNHTDDIV</sequence>
<dbReference type="InterPro" id="IPR005821">
    <property type="entry name" value="Ion_trans_dom"/>
</dbReference>
<dbReference type="Pfam" id="PF00520">
    <property type="entry name" value="Ion_trans"/>
    <property type="match status" value="1"/>
</dbReference>
<dbReference type="PANTHER" id="PTHR10217:SF435">
    <property type="entry name" value="POTASSIUM VOLTAGE-GATED CHANNEL PROTEIN EAG"/>
    <property type="match status" value="1"/>
</dbReference>
<comment type="caution">
    <text evidence="7">The sequence shown here is derived from an EMBL/GenBank/DDBJ whole genome shotgun (WGS) entry which is preliminary data.</text>
</comment>
<feature type="transmembrane region" description="Helical" evidence="5">
    <location>
        <begin position="213"/>
        <end position="238"/>
    </location>
</feature>
<dbReference type="GO" id="GO:0016020">
    <property type="term" value="C:membrane"/>
    <property type="evidence" value="ECO:0007669"/>
    <property type="project" value="UniProtKB-SubCell"/>
</dbReference>
<dbReference type="PANTHER" id="PTHR10217">
    <property type="entry name" value="VOLTAGE AND LIGAND GATED POTASSIUM CHANNEL"/>
    <property type="match status" value="1"/>
</dbReference>
<protein>
    <recommendedName>
        <fullName evidence="6">Ion transport domain-containing protein</fullName>
    </recommendedName>
</protein>
<keyword evidence="3 5" id="KW-1133">Transmembrane helix</keyword>
<dbReference type="InterPro" id="IPR003938">
    <property type="entry name" value="K_chnl_volt-dep_EAG/ELK/ERG"/>
</dbReference>
<feature type="transmembrane region" description="Helical" evidence="5">
    <location>
        <begin position="307"/>
        <end position="329"/>
    </location>
</feature>
<evidence type="ECO:0000256" key="1">
    <source>
        <dbReference type="ARBA" id="ARBA00004141"/>
    </source>
</evidence>
<feature type="transmembrane region" description="Helical" evidence="5">
    <location>
        <begin position="140"/>
        <end position="163"/>
    </location>
</feature>
<evidence type="ECO:0000256" key="2">
    <source>
        <dbReference type="ARBA" id="ARBA00022692"/>
    </source>
</evidence>
<accession>A0ABD3PUL9</accession>
<reference evidence="7 8" key="1">
    <citation type="journal article" date="2020" name="G3 (Bethesda)">
        <title>Improved Reference Genome for Cyclotella cryptica CCMP332, a Model for Cell Wall Morphogenesis, Salinity Adaptation, and Lipid Production in Diatoms (Bacillariophyta).</title>
        <authorList>
            <person name="Roberts W.R."/>
            <person name="Downey K.M."/>
            <person name="Ruck E.C."/>
            <person name="Traller J.C."/>
            <person name="Alverson A.J."/>
        </authorList>
    </citation>
    <scope>NUCLEOTIDE SEQUENCE [LARGE SCALE GENOMIC DNA]</scope>
    <source>
        <strain evidence="7 8">CCMP332</strain>
    </source>
</reference>
<evidence type="ECO:0000256" key="5">
    <source>
        <dbReference type="SAM" id="Phobius"/>
    </source>
</evidence>
<keyword evidence="2 5" id="KW-0812">Transmembrane</keyword>
<proteinExistence type="predicted"/>
<keyword evidence="8" id="KW-1185">Reference proteome</keyword>
<evidence type="ECO:0000256" key="3">
    <source>
        <dbReference type="ARBA" id="ARBA00022989"/>
    </source>
</evidence>
<evidence type="ECO:0000256" key="4">
    <source>
        <dbReference type="ARBA" id="ARBA00023136"/>
    </source>
</evidence>
<dbReference type="InterPro" id="IPR050818">
    <property type="entry name" value="KCNH_animal-type"/>
</dbReference>
<evidence type="ECO:0000313" key="8">
    <source>
        <dbReference type="Proteomes" id="UP001516023"/>
    </source>
</evidence>
<dbReference type="PRINTS" id="PR01463">
    <property type="entry name" value="EAGCHANLFMLY"/>
</dbReference>
<comment type="subcellular location">
    <subcellularLocation>
        <location evidence="1">Membrane</location>
        <topology evidence="1">Multi-pass membrane protein</topology>
    </subcellularLocation>
</comment>
<dbReference type="SUPFAM" id="SSF81324">
    <property type="entry name" value="Voltage-gated potassium channels"/>
    <property type="match status" value="1"/>
</dbReference>
<feature type="transmembrane region" description="Helical" evidence="5">
    <location>
        <begin position="96"/>
        <end position="119"/>
    </location>
</feature>
<evidence type="ECO:0000259" key="6">
    <source>
        <dbReference type="Pfam" id="PF00520"/>
    </source>
</evidence>
<dbReference type="AlphaFoldDB" id="A0ABD3PUL9"/>
<dbReference type="Proteomes" id="UP001516023">
    <property type="component" value="Unassembled WGS sequence"/>
</dbReference>
<evidence type="ECO:0000313" key="7">
    <source>
        <dbReference type="EMBL" id="KAL3791750.1"/>
    </source>
</evidence>
<keyword evidence="4 5" id="KW-0472">Membrane</keyword>
<feature type="domain" description="Ion transport" evidence="6">
    <location>
        <begin position="60"/>
        <end position="335"/>
    </location>
</feature>
<gene>
    <name evidence="7" type="ORF">HJC23_007517</name>
</gene>
<dbReference type="EMBL" id="JABMIG020000110">
    <property type="protein sequence ID" value="KAL3791750.1"/>
    <property type="molecule type" value="Genomic_DNA"/>
</dbReference>
<name>A0ABD3PUL9_9STRA</name>
<dbReference type="Gene3D" id="1.10.287.70">
    <property type="match status" value="1"/>
</dbReference>
<organism evidence="7 8">
    <name type="scientific">Cyclotella cryptica</name>
    <dbReference type="NCBI Taxonomy" id="29204"/>
    <lineage>
        <taxon>Eukaryota</taxon>
        <taxon>Sar</taxon>
        <taxon>Stramenopiles</taxon>
        <taxon>Ochrophyta</taxon>
        <taxon>Bacillariophyta</taxon>
        <taxon>Coscinodiscophyceae</taxon>
        <taxon>Thalassiosirophycidae</taxon>
        <taxon>Stephanodiscales</taxon>
        <taxon>Stephanodiscaceae</taxon>
        <taxon>Cyclotella</taxon>
    </lineage>
</organism>
<feature type="transmembrane region" description="Helical" evidence="5">
    <location>
        <begin position="279"/>
        <end position="300"/>
    </location>
</feature>